<evidence type="ECO:0000313" key="3">
    <source>
        <dbReference type="Proteomes" id="UP000236893"/>
    </source>
</evidence>
<dbReference type="RefSeq" id="WP_103788351.1">
    <property type="nucleotide sequence ID" value="NZ_PQVF01000004.1"/>
</dbReference>
<organism evidence="2 3">
    <name type="scientific">Solitalea longa</name>
    <dbReference type="NCBI Taxonomy" id="2079460"/>
    <lineage>
        <taxon>Bacteria</taxon>
        <taxon>Pseudomonadati</taxon>
        <taxon>Bacteroidota</taxon>
        <taxon>Sphingobacteriia</taxon>
        <taxon>Sphingobacteriales</taxon>
        <taxon>Sphingobacteriaceae</taxon>
        <taxon>Solitalea</taxon>
    </lineage>
</organism>
<protein>
    <recommendedName>
        <fullName evidence="1">Probable sensor domain-containing protein</fullName>
    </recommendedName>
</protein>
<comment type="caution">
    <text evidence="2">The sequence shown here is derived from an EMBL/GenBank/DDBJ whole genome shotgun (WGS) entry which is preliminary data.</text>
</comment>
<dbReference type="InterPro" id="IPR048551">
    <property type="entry name" value="DACNV"/>
</dbReference>
<dbReference type="Pfam" id="PF21751">
    <property type="entry name" value="DACNV"/>
    <property type="match status" value="1"/>
</dbReference>
<dbReference type="AlphaFoldDB" id="A0A2S5A5R5"/>
<dbReference type="Gene3D" id="3.40.1700.10">
    <property type="entry name" value="DNA integrity scanning protein, DisA, N-terminal domain"/>
    <property type="match status" value="1"/>
</dbReference>
<evidence type="ECO:0000313" key="2">
    <source>
        <dbReference type="EMBL" id="POY37443.1"/>
    </source>
</evidence>
<reference evidence="2 3" key="1">
    <citation type="submission" date="2018-01" db="EMBL/GenBank/DDBJ databases">
        <authorList>
            <person name="Gaut B.S."/>
            <person name="Morton B.R."/>
            <person name="Clegg M.T."/>
            <person name="Duvall M.R."/>
        </authorList>
    </citation>
    <scope>NUCLEOTIDE SEQUENCE [LARGE SCALE GENOMIC DNA]</scope>
    <source>
        <strain evidence="2 3">HR-AV</strain>
    </source>
</reference>
<dbReference type="InterPro" id="IPR036888">
    <property type="entry name" value="DNA_integrity_DisA_N_sf"/>
</dbReference>
<dbReference type="EMBL" id="PQVF01000004">
    <property type="protein sequence ID" value="POY37443.1"/>
    <property type="molecule type" value="Genomic_DNA"/>
</dbReference>
<dbReference type="Proteomes" id="UP000236893">
    <property type="component" value="Unassembled WGS sequence"/>
</dbReference>
<accession>A0A2S5A5R5</accession>
<keyword evidence="3" id="KW-1185">Reference proteome</keyword>
<name>A0A2S5A5R5_9SPHI</name>
<evidence type="ECO:0000259" key="1">
    <source>
        <dbReference type="Pfam" id="PF21751"/>
    </source>
</evidence>
<dbReference type="OrthoDB" id="782779at2"/>
<feature type="domain" description="Probable sensor" evidence="1">
    <location>
        <begin position="36"/>
        <end position="123"/>
    </location>
</feature>
<proteinExistence type="predicted"/>
<gene>
    <name evidence="2" type="ORF">C3K47_06685</name>
</gene>
<sequence>MISEPSYLASRIVAPSIERHFIAHIENLDLNEVVNTAILPKAQIVEAVIDTSFWASLRHEEGIPPKFSIALLPPDHVVSPLVFEHAIRLTPKNITKLAPALAGPNIHLGVWFDKNELFIWGTILNLSTLCFVLEVIEPGLMVVKHKRIDGFGKFVNVAVLKGDDIKLVDEESLSLNDCPAILNSLMVMPLPRFQNDSVNVLIELAASMRAHKRGGLVLVVPEKTIDWRKSIVHPINYPSEPAFKGISELMQEDSSVRIETHWQESLKRMIEVVGGFTAVDGATILNDKYELLAFGAKVSRSEHSFPVNEVIATEPVIGGTAQMIHPSQIGGTRHLAAAQFVYDQQDALALVASQDGRFTIFTWSNELQMVHAHRIDILLL</sequence>